<comment type="subcellular location">
    <subcellularLocation>
        <location evidence="2">Endoplasmic reticulum membrane</location>
        <topology evidence="2">Multi-pass membrane protein</topology>
    </subcellularLocation>
</comment>
<dbReference type="GO" id="GO:0018279">
    <property type="term" value="P:protein N-linked glycosylation via asparagine"/>
    <property type="evidence" value="ECO:0007669"/>
    <property type="project" value="TreeGrafter"/>
</dbReference>
<evidence type="ECO:0000313" key="12">
    <source>
        <dbReference type="Proteomes" id="UP000076727"/>
    </source>
</evidence>
<keyword evidence="7 9" id="KW-1133">Transmembrane helix</keyword>
<comment type="similarity">
    <text evidence="3">Belongs to the OST3/OST6 family.</text>
</comment>
<dbReference type="Gene3D" id="3.40.30.10">
    <property type="entry name" value="Glutaredoxin"/>
    <property type="match status" value="1"/>
</dbReference>
<reference evidence="11 12" key="1">
    <citation type="journal article" date="2016" name="Mol. Biol. Evol.">
        <title>Comparative Genomics of Early-Diverging Mushroom-Forming Fungi Provides Insights into the Origins of Lignocellulose Decay Capabilities.</title>
        <authorList>
            <person name="Nagy L.G."/>
            <person name="Riley R."/>
            <person name="Tritt A."/>
            <person name="Adam C."/>
            <person name="Daum C."/>
            <person name="Floudas D."/>
            <person name="Sun H."/>
            <person name="Yadav J.S."/>
            <person name="Pangilinan J."/>
            <person name="Larsson K.H."/>
            <person name="Matsuura K."/>
            <person name="Barry K."/>
            <person name="Labutti K."/>
            <person name="Kuo R."/>
            <person name="Ohm R.A."/>
            <person name="Bhattacharya S.S."/>
            <person name="Shirouzu T."/>
            <person name="Yoshinaga Y."/>
            <person name="Martin F.M."/>
            <person name="Grigoriev I.V."/>
            <person name="Hibbett D.S."/>
        </authorList>
    </citation>
    <scope>NUCLEOTIDE SEQUENCE [LARGE SCALE GENOMIC DNA]</scope>
    <source>
        <strain evidence="11 12">L-15889</strain>
    </source>
</reference>
<feature type="transmembrane region" description="Helical" evidence="9">
    <location>
        <begin position="179"/>
        <end position="197"/>
    </location>
</feature>
<dbReference type="PANTHER" id="PTHR12692:SF0">
    <property type="entry name" value="GH11935P"/>
    <property type="match status" value="1"/>
</dbReference>
<evidence type="ECO:0000256" key="7">
    <source>
        <dbReference type="ARBA" id="ARBA00022989"/>
    </source>
</evidence>
<keyword evidence="4 9" id="KW-0812">Transmembrane</keyword>
<dbReference type="Pfam" id="PF04756">
    <property type="entry name" value="OST3_OST6"/>
    <property type="match status" value="1"/>
</dbReference>
<evidence type="ECO:0000256" key="1">
    <source>
        <dbReference type="ARBA" id="ARBA00002791"/>
    </source>
</evidence>
<dbReference type="GO" id="GO:0008250">
    <property type="term" value="C:oligosaccharyltransferase complex"/>
    <property type="evidence" value="ECO:0007669"/>
    <property type="project" value="TreeGrafter"/>
</dbReference>
<protein>
    <recommendedName>
        <fullName evidence="13">Oligosaccharyl transferase subunit OST3/OST6 family</fullName>
    </recommendedName>
</protein>
<keyword evidence="5 10" id="KW-0732">Signal</keyword>
<evidence type="ECO:0000256" key="4">
    <source>
        <dbReference type="ARBA" id="ARBA00022692"/>
    </source>
</evidence>
<evidence type="ECO:0000256" key="3">
    <source>
        <dbReference type="ARBA" id="ARBA00009561"/>
    </source>
</evidence>
<keyword evidence="12" id="KW-1185">Reference proteome</keyword>
<accession>A0A165P3S4</accession>
<evidence type="ECO:0008006" key="13">
    <source>
        <dbReference type="Google" id="ProtNLM"/>
    </source>
</evidence>
<dbReference type="Proteomes" id="UP000076727">
    <property type="component" value="Unassembled WGS sequence"/>
</dbReference>
<keyword evidence="8 9" id="KW-0472">Membrane</keyword>
<evidence type="ECO:0000256" key="5">
    <source>
        <dbReference type="ARBA" id="ARBA00022729"/>
    </source>
</evidence>
<feature type="signal peptide" evidence="10">
    <location>
        <begin position="1"/>
        <end position="17"/>
    </location>
</feature>
<organism evidence="11 12">
    <name type="scientific">Daedalea quercina L-15889</name>
    <dbReference type="NCBI Taxonomy" id="1314783"/>
    <lineage>
        <taxon>Eukaryota</taxon>
        <taxon>Fungi</taxon>
        <taxon>Dikarya</taxon>
        <taxon>Basidiomycota</taxon>
        <taxon>Agaricomycotina</taxon>
        <taxon>Agaricomycetes</taxon>
        <taxon>Polyporales</taxon>
        <taxon>Fomitopsis</taxon>
    </lineage>
</organism>
<dbReference type="SUPFAM" id="SSF52833">
    <property type="entry name" value="Thioredoxin-like"/>
    <property type="match status" value="1"/>
</dbReference>
<dbReference type="InterPro" id="IPR036249">
    <property type="entry name" value="Thioredoxin-like_sf"/>
</dbReference>
<dbReference type="STRING" id="1314783.A0A165P3S4"/>
<dbReference type="PANTHER" id="PTHR12692">
    <property type="entry name" value="DOLICHYL-DIPHOSPHOOLIGOSACCHARIDE--PROTEIN GLYCOSYLTRANSFERASE-RELATED"/>
    <property type="match status" value="1"/>
</dbReference>
<proteinExistence type="inferred from homology"/>
<name>A0A165P3S4_9APHY</name>
<dbReference type="InterPro" id="IPR021149">
    <property type="entry name" value="OligosaccharylTrfase_OST3/OST6"/>
</dbReference>
<dbReference type="OrthoDB" id="67566at2759"/>
<feature type="chain" id="PRO_5007863654" description="Oligosaccharyl transferase subunit OST3/OST6 family" evidence="10">
    <location>
        <begin position="18"/>
        <end position="316"/>
    </location>
</feature>
<evidence type="ECO:0000256" key="2">
    <source>
        <dbReference type="ARBA" id="ARBA00004477"/>
    </source>
</evidence>
<evidence type="ECO:0000313" key="11">
    <source>
        <dbReference type="EMBL" id="KZT67725.1"/>
    </source>
</evidence>
<gene>
    <name evidence="11" type="ORF">DAEQUDRAFT_745980</name>
</gene>
<evidence type="ECO:0000256" key="10">
    <source>
        <dbReference type="SAM" id="SignalP"/>
    </source>
</evidence>
<feature type="transmembrane region" description="Helical" evidence="9">
    <location>
        <begin position="204"/>
        <end position="224"/>
    </location>
</feature>
<evidence type="ECO:0000256" key="6">
    <source>
        <dbReference type="ARBA" id="ARBA00022824"/>
    </source>
</evidence>
<dbReference type="EMBL" id="KV429073">
    <property type="protein sequence ID" value="KZT67725.1"/>
    <property type="molecule type" value="Genomic_DNA"/>
</dbReference>
<sequence length="316" mass="35154">MLLLPFLALFFLPFCIAASVDADHAKLVQLAARNNGVIRLDEHSYNLLTNPKRTWSASVQFTALDKRRRCGPCKEFDPSWNAIAKAWSTVPAAERDSHFFGTVDFDQAMSIFQQLGLQSAPVVQVLPAADGSRRPASGRTNPIALDFSQGFDAGPLAEQLSHYTPIPIPYKAPIDYSRVASGLFVLLSFVAALRFISPILKSRWTWAVITVLTSLVMTSGFMFVRIRGMPFNGPNGAWVAGGYQTQYGQEIQVVSMIYGTLAAGFLMLTLVVPRQTSPSRQRMQVYLWTGVIFVMYSVLVSLFKEKNRGYPFRLLL</sequence>
<evidence type="ECO:0000256" key="9">
    <source>
        <dbReference type="SAM" id="Phobius"/>
    </source>
</evidence>
<feature type="transmembrane region" description="Helical" evidence="9">
    <location>
        <begin position="253"/>
        <end position="273"/>
    </location>
</feature>
<keyword evidence="6" id="KW-0256">Endoplasmic reticulum</keyword>
<comment type="function">
    <text evidence="1">Subunit of the oligosaccharyl transferase (OST) complex that catalyzes the initial transfer of a defined glycan (Glc(3)Man(9)GlcNAc(2) in eukaryotes) from the lipid carrier dolichol-pyrophosphate to an asparagine residue within an Asn-X-Ser/Thr consensus motif in nascent polypeptide chains, the first step in protein N-glycosylation. N-glycosylation occurs cotranslationally and the complex associates with the Sec61 complex at the channel-forming translocon complex that mediates protein translocation across the endoplasmic reticulum (ER). All subunits are required for a maximal enzyme activity.</text>
</comment>
<feature type="transmembrane region" description="Helical" evidence="9">
    <location>
        <begin position="285"/>
        <end position="303"/>
    </location>
</feature>
<evidence type="ECO:0000256" key="8">
    <source>
        <dbReference type="ARBA" id="ARBA00023136"/>
    </source>
</evidence>
<dbReference type="AlphaFoldDB" id="A0A165P3S4"/>